<gene>
    <name evidence="10" type="ORF">F7O84_06690</name>
</gene>
<evidence type="ECO:0000256" key="3">
    <source>
        <dbReference type="ARBA" id="ARBA00022448"/>
    </source>
</evidence>
<organism evidence="10 11">
    <name type="scientific">Candidatus Galacturonatibacter soehngenii</name>
    <dbReference type="NCBI Taxonomy" id="2307010"/>
    <lineage>
        <taxon>Bacteria</taxon>
        <taxon>Bacillati</taxon>
        <taxon>Bacillota</taxon>
        <taxon>Clostridia</taxon>
        <taxon>Lachnospirales</taxon>
        <taxon>Lachnospiraceae</taxon>
        <taxon>Candidatus Galacturonatibacter</taxon>
    </lineage>
</organism>
<evidence type="ECO:0000256" key="4">
    <source>
        <dbReference type="ARBA" id="ARBA00022475"/>
    </source>
</evidence>
<feature type="domain" description="ABC transporter" evidence="9">
    <location>
        <begin position="27"/>
        <end position="262"/>
    </location>
</feature>
<dbReference type="GO" id="GO:0043190">
    <property type="term" value="C:ATP-binding cassette (ABC) transporter complex"/>
    <property type="evidence" value="ECO:0007669"/>
    <property type="project" value="TreeGrafter"/>
</dbReference>
<evidence type="ECO:0000256" key="5">
    <source>
        <dbReference type="ARBA" id="ARBA00022741"/>
    </source>
</evidence>
<dbReference type="OrthoDB" id="9784332at2"/>
<dbReference type="Gene3D" id="3.40.50.300">
    <property type="entry name" value="P-loop containing nucleotide triphosphate hydrolases"/>
    <property type="match status" value="1"/>
</dbReference>
<evidence type="ECO:0000256" key="8">
    <source>
        <dbReference type="ARBA" id="ARBA00023136"/>
    </source>
</evidence>
<evidence type="ECO:0000259" key="9">
    <source>
        <dbReference type="PROSITE" id="PS50893"/>
    </source>
</evidence>
<name>A0A7V7UD79_9FIRM</name>
<dbReference type="InterPro" id="IPR027417">
    <property type="entry name" value="P-loop_NTPase"/>
</dbReference>
<dbReference type="GO" id="GO:0016887">
    <property type="term" value="F:ATP hydrolysis activity"/>
    <property type="evidence" value="ECO:0007669"/>
    <property type="project" value="InterPro"/>
</dbReference>
<dbReference type="SMART" id="SM00382">
    <property type="entry name" value="AAA"/>
    <property type="match status" value="1"/>
</dbReference>
<comment type="subcellular location">
    <subcellularLocation>
        <location evidence="1">Cell membrane</location>
        <topology evidence="1">Peripheral membrane protein</topology>
    </subcellularLocation>
</comment>
<dbReference type="SUPFAM" id="SSF52540">
    <property type="entry name" value="P-loop containing nucleoside triphosphate hydrolases"/>
    <property type="match status" value="1"/>
</dbReference>
<comment type="similarity">
    <text evidence="2">Belongs to the ABC transporter superfamily.</text>
</comment>
<evidence type="ECO:0000256" key="2">
    <source>
        <dbReference type="ARBA" id="ARBA00005417"/>
    </source>
</evidence>
<dbReference type="InterPro" id="IPR050095">
    <property type="entry name" value="ECF_ABC_transporter_ATP-bd"/>
</dbReference>
<dbReference type="PANTHER" id="PTHR43553:SF24">
    <property type="entry name" value="ENERGY-COUPLING FACTOR TRANSPORTER ATP-BINDING PROTEIN ECFA1"/>
    <property type="match status" value="1"/>
</dbReference>
<proteinExistence type="inferred from homology"/>
<dbReference type="GO" id="GO:0005524">
    <property type="term" value="F:ATP binding"/>
    <property type="evidence" value="ECO:0007669"/>
    <property type="project" value="UniProtKB-KW"/>
</dbReference>
<keyword evidence="11" id="KW-1185">Reference proteome</keyword>
<dbReference type="PROSITE" id="PS50893">
    <property type="entry name" value="ABC_TRANSPORTER_2"/>
    <property type="match status" value="1"/>
</dbReference>
<dbReference type="PANTHER" id="PTHR43553">
    <property type="entry name" value="HEAVY METAL TRANSPORTER"/>
    <property type="match status" value="1"/>
</dbReference>
<keyword evidence="3" id="KW-0813">Transport</keyword>
<evidence type="ECO:0000256" key="6">
    <source>
        <dbReference type="ARBA" id="ARBA00022840"/>
    </source>
</evidence>
<dbReference type="InterPro" id="IPR015856">
    <property type="entry name" value="ABC_transpr_CbiO/EcfA_su"/>
</dbReference>
<keyword evidence="4" id="KW-1003">Cell membrane</keyword>
<dbReference type="CDD" id="cd03225">
    <property type="entry name" value="ABC_cobalt_CbiO_domain1"/>
    <property type="match status" value="1"/>
</dbReference>
<dbReference type="InterPro" id="IPR017871">
    <property type="entry name" value="ABC_transporter-like_CS"/>
</dbReference>
<evidence type="ECO:0000256" key="7">
    <source>
        <dbReference type="ARBA" id="ARBA00022967"/>
    </source>
</evidence>
<dbReference type="Pfam" id="PF00005">
    <property type="entry name" value="ABC_tran"/>
    <property type="match status" value="1"/>
</dbReference>
<keyword evidence="8" id="KW-0472">Membrane</keyword>
<evidence type="ECO:0000256" key="1">
    <source>
        <dbReference type="ARBA" id="ARBA00004202"/>
    </source>
</evidence>
<comment type="caution">
    <text evidence="10">The sequence shown here is derived from an EMBL/GenBank/DDBJ whole genome shotgun (WGS) entry which is preliminary data.</text>
</comment>
<dbReference type="InterPro" id="IPR003593">
    <property type="entry name" value="AAA+_ATPase"/>
</dbReference>
<dbReference type="InterPro" id="IPR003439">
    <property type="entry name" value="ABC_transporter-like_ATP-bd"/>
</dbReference>
<dbReference type="AlphaFoldDB" id="A0A7V7UD79"/>
<evidence type="ECO:0000313" key="10">
    <source>
        <dbReference type="EMBL" id="KAB1440061.1"/>
    </source>
</evidence>
<dbReference type="EMBL" id="WAGX01000004">
    <property type="protein sequence ID" value="KAB1440061.1"/>
    <property type="molecule type" value="Genomic_DNA"/>
</dbReference>
<accession>A0A7V7UD79</accession>
<keyword evidence="5" id="KW-0547">Nucleotide-binding</keyword>
<sequence length="276" mass="31525">MRGVFSSDNYLAWRRKDINMSMTKHVLKVEHAYFSYEEGRYALHDINVSINKGEKIAVIGSNGAGKSTFFLTLNGVVKLLEGELYFHGEKLDYSRNHLVKLRKSVGMVFQNPDDQIIASTVEGEISFGLFNIGMKTKEVRTKVNGVMQEMNLTEYAKRPPHFLSGGEKKRVTIADVVVMEPEIILFDEPMASLDCKNTALFREQIDKLHKRGVTLLISTHDMNFVWEWAERVIVFADGEIVADDIPTVIFENDEIISRASLQKPLLFESEKYRNKV</sequence>
<reference evidence="10 11" key="2">
    <citation type="submission" date="2020-02" db="EMBL/GenBank/DDBJ databases">
        <title>Candidatus Galacturonibacter soehngenii shows hetero-acetogenic catabolism of galacturonic acid but lacks a canonical carbon monoxide dehydrogenase/acetyl-CoA synthase complex.</title>
        <authorList>
            <person name="Diender M."/>
            <person name="Stouten G.R."/>
            <person name="Petersen J.F."/>
            <person name="Nielsen P.H."/>
            <person name="Dueholm M.S."/>
            <person name="Pronk J.T."/>
            <person name="Van Loosdrecht M.C.M."/>
        </authorList>
    </citation>
    <scope>NUCLEOTIDE SEQUENCE [LARGE SCALE GENOMIC DNA]</scope>
    <source>
        <strain evidence="10">GalUA</strain>
    </source>
</reference>
<dbReference type="PROSITE" id="PS00211">
    <property type="entry name" value="ABC_TRANSPORTER_1"/>
    <property type="match status" value="1"/>
</dbReference>
<dbReference type="GO" id="GO:0042626">
    <property type="term" value="F:ATPase-coupled transmembrane transporter activity"/>
    <property type="evidence" value="ECO:0007669"/>
    <property type="project" value="TreeGrafter"/>
</dbReference>
<reference evidence="10 11" key="1">
    <citation type="submission" date="2019-09" db="EMBL/GenBank/DDBJ databases">
        <authorList>
            <person name="Valk L.C."/>
        </authorList>
    </citation>
    <scope>NUCLEOTIDE SEQUENCE [LARGE SCALE GENOMIC DNA]</scope>
    <source>
        <strain evidence="10">GalUA</strain>
    </source>
</reference>
<keyword evidence="6 10" id="KW-0067">ATP-binding</keyword>
<dbReference type="Proteomes" id="UP000461768">
    <property type="component" value="Unassembled WGS sequence"/>
</dbReference>
<protein>
    <submittedName>
        <fullName evidence="10">ABC transporter ATP-binding protein</fullName>
    </submittedName>
</protein>
<evidence type="ECO:0000313" key="11">
    <source>
        <dbReference type="Proteomes" id="UP000461768"/>
    </source>
</evidence>
<dbReference type="FunFam" id="3.40.50.300:FF:000224">
    <property type="entry name" value="Energy-coupling factor transporter ATP-binding protein EcfA"/>
    <property type="match status" value="1"/>
</dbReference>
<keyword evidence="7" id="KW-1278">Translocase</keyword>